<gene>
    <name evidence="1" type="ORF">QR98_0036500</name>
</gene>
<dbReference type="EMBL" id="JXLN01010145">
    <property type="protein sequence ID" value="KPM05191.1"/>
    <property type="molecule type" value="Genomic_DNA"/>
</dbReference>
<organism evidence="1 2">
    <name type="scientific">Sarcoptes scabiei</name>
    <name type="common">Itch mite</name>
    <name type="synonym">Acarus scabiei</name>
    <dbReference type="NCBI Taxonomy" id="52283"/>
    <lineage>
        <taxon>Eukaryota</taxon>
        <taxon>Metazoa</taxon>
        <taxon>Ecdysozoa</taxon>
        <taxon>Arthropoda</taxon>
        <taxon>Chelicerata</taxon>
        <taxon>Arachnida</taxon>
        <taxon>Acari</taxon>
        <taxon>Acariformes</taxon>
        <taxon>Sarcoptiformes</taxon>
        <taxon>Astigmata</taxon>
        <taxon>Psoroptidia</taxon>
        <taxon>Sarcoptoidea</taxon>
        <taxon>Sarcoptidae</taxon>
        <taxon>Sarcoptinae</taxon>
        <taxon>Sarcoptes</taxon>
    </lineage>
</organism>
<evidence type="ECO:0000313" key="2">
    <source>
        <dbReference type="Proteomes" id="UP000616769"/>
    </source>
</evidence>
<dbReference type="AlphaFoldDB" id="A0A132A2M4"/>
<sequence length="411" mass="47251">MTRRKTKTRATTHPSECEDENCCPSPNMRITDNQTIDKLESYLEDPTLLIGLTIEEYLELNDILFDLDDEPRKKFKVLFKYVSKYLKTEVKTLKTNNKLDKISEAITVVKDNMNSMSSEINKISQQVDSSRPPQTIPQLSYSQALASRPIASPSSDQLKTIIIKSSNPDSVPPKVVESKVKSIINESNIKAKIVRISTNKSSVVIKSAEQKSENLSLLVQKINQHSSNRNSFKAFIPNKMDPTIIMKGVSIDNNLTTIINQITENNPLLENINNEIKFLFRIKTRNPNQMDIVFRVSPRVFDIISKKMNNNVYIDFQCCKTEHQTFVRQCQKCFQFNHKANECRNHMICKNCGQTKNSSHHCHPEHQTCVNCKNSNIFKNDVNHLPNSQQCPIYKSRMKQIIEQTQFHPTE</sequence>
<accession>A0A132A2M4</accession>
<reference evidence="1 2" key="1">
    <citation type="journal article" date="2015" name="Parasit. Vectors">
        <title>Draft genome of the scabies mite.</title>
        <authorList>
            <person name="Rider S.D.Jr."/>
            <person name="Morgan M.S."/>
            <person name="Arlian L.G."/>
        </authorList>
    </citation>
    <scope>NUCLEOTIDE SEQUENCE [LARGE SCALE GENOMIC DNA]</scope>
    <source>
        <strain evidence="1">Arlian Lab</strain>
    </source>
</reference>
<protein>
    <submittedName>
        <fullName evidence="1">Uncharacterized protein</fullName>
    </submittedName>
</protein>
<name>A0A132A2M4_SARSC</name>
<proteinExistence type="predicted"/>
<dbReference type="Proteomes" id="UP000616769">
    <property type="component" value="Unassembled WGS sequence"/>
</dbReference>
<dbReference type="OrthoDB" id="6437361at2759"/>
<dbReference type="VEuPathDB" id="VectorBase:SSCA005857"/>
<evidence type="ECO:0000313" key="1">
    <source>
        <dbReference type="EMBL" id="KPM05191.1"/>
    </source>
</evidence>
<comment type="caution">
    <text evidence="1">The sequence shown here is derived from an EMBL/GenBank/DDBJ whole genome shotgun (WGS) entry which is preliminary data.</text>
</comment>